<dbReference type="Proteomes" id="UP000316714">
    <property type="component" value="Unassembled WGS sequence"/>
</dbReference>
<proteinExistence type="predicted"/>
<gene>
    <name evidence="1" type="ORF">KOR34_16660</name>
</gene>
<keyword evidence="2" id="KW-1185">Reference proteome</keyword>
<accession>A0A5C5VDN1</accession>
<dbReference type="EMBL" id="SIHJ01000001">
    <property type="protein sequence ID" value="TWT36726.1"/>
    <property type="molecule type" value="Genomic_DNA"/>
</dbReference>
<dbReference type="OrthoDB" id="285502at2"/>
<evidence type="ECO:0000313" key="2">
    <source>
        <dbReference type="Proteomes" id="UP000316714"/>
    </source>
</evidence>
<protein>
    <submittedName>
        <fullName evidence="1">Uncharacterized protein</fullName>
    </submittedName>
</protein>
<evidence type="ECO:0000313" key="1">
    <source>
        <dbReference type="EMBL" id="TWT36726.1"/>
    </source>
</evidence>
<dbReference type="AlphaFoldDB" id="A0A5C5VDN1"/>
<sequence length="133" mass="15049">MPTPTELEAYLDEALPPEQMGVIEQALRDDPALADELKQINARRDAGVHSLGAVWRRRRLTCPSREQLGSYVLGVLGRGHAEYVRFHLETVGCRLCSASLQDLTERQNAAEGEQEVRRKKYFQSTVGRLKRES</sequence>
<organism evidence="1 2">
    <name type="scientific">Posidoniimonas corsicana</name>
    <dbReference type="NCBI Taxonomy" id="1938618"/>
    <lineage>
        <taxon>Bacteria</taxon>
        <taxon>Pseudomonadati</taxon>
        <taxon>Planctomycetota</taxon>
        <taxon>Planctomycetia</taxon>
        <taxon>Pirellulales</taxon>
        <taxon>Lacipirellulaceae</taxon>
        <taxon>Posidoniimonas</taxon>
    </lineage>
</organism>
<name>A0A5C5VDN1_9BACT</name>
<dbReference type="RefSeq" id="WP_146563871.1">
    <property type="nucleotide sequence ID" value="NZ_SIHJ01000001.1"/>
</dbReference>
<comment type="caution">
    <text evidence="1">The sequence shown here is derived from an EMBL/GenBank/DDBJ whole genome shotgun (WGS) entry which is preliminary data.</text>
</comment>
<reference evidence="1 2" key="1">
    <citation type="submission" date="2019-02" db="EMBL/GenBank/DDBJ databases">
        <title>Deep-cultivation of Planctomycetes and their phenomic and genomic characterization uncovers novel biology.</title>
        <authorList>
            <person name="Wiegand S."/>
            <person name="Jogler M."/>
            <person name="Boedeker C."/>
            <person name="Pinto D."/>
            <person name="Vollmers J."/>
            <person name="Rivas-Marin E."/>
            <person name="Kohn T."/>
            <person name="Peeters S.H."/>
            <person name="Heuer A."/>
            <person name="Rast P."/>
            <person name="Oberbeckmann S."/>
            <person name="Bunk B."/>
            <person name="Jeske O."/>
            <person name="Meyerdierks A."/>
            <person name="Storesund J.E."/>
            <person name="Kallscheuer N."/>
            <person name="Luecker S."/>
            <person name="Lage O.M."/>
            <person name="Pohl T."/>
            <person name="Merkel B.J."/>
            <person name="Hornburger P."/>
            <person name="Mueller R.-W."/>
            <person name="Bruemmer F."/>
            <person name="Labrenz M."/>
            <person name="Spormann A.M."/>
            <person name="Op Den Camp H."/>
            <person name="Overmann J."/>
            <person name="Amann R."/>
            <person name="Jetten M.S.M."/>
            <person name="Mascher T."/>
            <person name="Medema M.H."/>
            <person name="Devos D.P."/>
            <person name="Kaster A.-K."/>
            <person name="Ovreas L."/>
            <person name="Rohde M."/>
            <person name="Galperin M.Y."/>
            <person name="Jogler C."/>
        </authorList>
    </citation>
    <scope>NUCLEOTIDE SEQUENCE [LARGE SCALE GENOMIC DNA]</scope>
    <source>
        <strain evidence="1 2">KOR34</strain>
    </source>
</reference>